<protein>
    <recommendedName>
        <fullName evidence="1">aminodeoxychorismate synthase</fullName>
        <ecNumber evidence="1">2.6.1.85</ecNumber>
    </recommendedName>
</protein>
<dbReference type="PANTHER" id="PTHR11236:SF50">
    <property type="entry name" value="AMINODEOXYCHORISMATE SYNTHASE COMPONENT 1"/>
    <property type="match status" value="1"/>
</dbReference>
<sequence>MTMPQIVRRTLDWACDAPTLFAPLQHRPWAMLLDSSCASVDGRHPDARYDILVADPLATLVTRGAHTDIDSPDGHQRSNDDPLRLLQRALTRYLPTLTDAQDLPFIGGALGHFSYDLGRRFERLPVAADDDIHLPEMAVGLYDWALVLDHKQQRVELIVIGDELHWQRRYQWLQQCQQQPSAPFRLQQRWHHDSSRQQYLAAFDRVQAYLNSGDCYQINLTQRFQAPYCGSEWQAYLSLRQHNQAPFSAFIRLPDAALLSVSPERFLQVQGNQVQTKPIKGTQPRSHDPRIDNHNALTLAHSEKDRAENLMIVDLLRNDLGRVSAPGTVQVPSLFAIESFPAVHHLVSTVTSTLAEGVSHCDLLRGAFPGGSITGAPKIRAMQIIEELEPWRRSLYCGSIGYLSCHGKMDTSITIRSLVATGQRLYCWAGGGIVADSRADAEYQECFDKLARILPVLDTHAD</sequence>
<gene>
    <name evidence="6" type="ORF">SAMN04488540_10338</name>
</gene>
<evidence type="ECO:0000256" key="2">
    <source>
        <dbReference type="ARBA" id="ARBA00022679"/>
    </source>
</evidence>
<reference evidence="7" key="1">
    <citation type="submission" date="2016-10" db="EMBL/GenBank/DDBJ databases">
        <authorList>
            <person name="Varghese N."/>
            <person name="Submissions S."/>
        </authorList>
    </citation>
    <scope>NUCLEOTIDE SEQUENCE [LARGE SCALE GENOMIC DNA]</scope>
    <source>
        <strain evidence="7">DSM 23317</strain>
    </source>
</reference>
<dbReference type="InterPro" id="IPR019999">
    <property type="entry name" value="Anth_synth_I-like"/>
</dbReference>
<dbReference type="GO" id="GO:0000162">
    <property type="term" value="P:L-tryptophan biosynthetic process"/>
    <property type="evidence" value="ECO:0007669"/>
    <property type="project" value="TreeGrafter"/>
</dbReference>
<evidence type="ECO:0000259" key="5">
    <source>
        <dbReference type="Pfam" id="PF04715"/>
    </source>
</evidence>
<dbReference type="NCBIfam" id="TIGR00553">
    <property type="entry name" value="pabB"/>
    <property type="match status" value="1"/>
</dbReference>
<keyword evidence="7" id="KW-1185">Reference proteome</keyword>
<dbReference type="InterPro" id="IPR005802">
    <property type="entry name" value="ADC_synth_comp_1"/>
</dbReference>
<dbReference type="EC" id="2.6.1.85" evidence="1"/>
<dbReference type="EMBL" id="FNEM01000003">
    <property type="protein sequence ID" value="SDI76001.1"/>
    <property type="molecule type" value="Genomic_DNA"/>
</dbReference>
<dbReference type="OrthoDB" id="9803598at2"/>
<dbReference type="InterPro" id="IPR015890">
    <property type="entry name" value="Chorismate_C"/>
</dbReference>
<dbReference type="Proteomes" id="UP000199527">
    <property type="component" value="Unassembled WGS sequence"/>
</dbReference>
<dbReference type="Pfam" id="PF00425">
    <property type="entry name" value="Chorismate_bind"/>
    <property type="match status" value="1"/>
</dbReference>
<evidence type="ECO:0000256" key="3">
    <source>
        <dbReference type="SAM" id="MobiDB-lite"/>
    </source>
</evidence>
<feature type="domain" description="Anthranilate synthase component I N-terminal" evidence="5">
    <location>
        <begin position="18"/>
        <end position="156"/>
    </location>
</feature>
<feature type="region of interest" description="Disordered" evidence="3">
    <location>
        <begin position="272"/>
        <end position="291"/>
    </location>
</feature>
<evidence type="ECO:0000259" key="4">
    <source>
        <dbReference type="Pfam" id="PF00425"/>
    </source>
</evidence>
<dbReference type="InterPro" id="IPR005801">
    <property type="entry name" value="ADC_synthase"/>
</dbReference>
<dbReference type="RefSeq" id="WP_090362770.1">
    <property type="nucleotide sequence ID" value="NZ_FNEM01000003.1"/>
</dbReference>
<name>A0A1G8N6S5_9GAMM</name>
<evidence type="ECO:0000256" key="1">
    <source>
        <dbReference type="ARBA" id="ARBA00013139"/>
    </source>
</evidence>
<dbReference type="GO" id="GO:0009396">
    <property type="term" value="P:folic acid-containing compound biosynthetic process"/>
    <property type="evidence" value="ECO:0007669"/>
    <property type="project" value="InterPro"/>
</dbReference>
<dbReference type="PANTHER" id="PTHR11236">
    <property type="entry name" value="AMINOBENZOATE/ANTHRANILATE SYNTHASE"/>
    <property type="match status" value="1"/>
</dbReference>
<keyword evidence="2" id="KW-0808">Transferase</keyword>
<dbReference type="PRINTS" id="PR00095">
    <property type="entry name" value="ANTSNTHASEI"/>
</dbReference>
<feature type="domain" description="Chorismate-utilising enzyme C-terminal" evidence="4">
    <location>
        <begin position="196"/>
        <end position="449"/>
    </location>
</feature>
<dbReference type="AlphaFoldDB" id="A0A1G8N6S5"/>
<dbReference type="GO" id="GO:0046820">
    <property type="term" value="F:4-amino-4-deoxychorismate synthase activity"/>
    <property type="evidence" value="ECO:0007669"/>
    <property type="project" value="UniProtKB-EC"/>
</dbReference>
<accession>A0A1G8N6S5</accession>
<evidence type="ECO:0000313" key="6">
    <source>
        <dbReference type="EMBL" id="SDI76001.1"/>
    </source>
</evidence>
<organism evidence="6 7">
    <name type="scientific">Ferrimonas sediminum</name>
    <dbReference type="NCBI Taxonomy" id="718193"/>
    <lineage>
        <taxon>Bacteria</taxon>
        <taxon>Pseudomonadati</taxon>
        <taxon>Pseudomonadota</taxon>
        <taxon>Gammaproteobacteria</taxon>
        <taxon>Alteromonadales</taxon>
        <taxon>Ferrimonadaceae</taxon>
        <taxon>Ferrimonas</taxon>
    </lineage>
</organism>
<dbReference type="InterPro" id="IPR006805">
    <property type="entry name" value="Anth_synth_I_N"/>
</dbReference>
<dbReference type="Gene3D" id="3.60.120.10">
    <property type="entry name" value="Anthranilate synthase"/>
    <property type="match status" value="1"/>
</dbReference>
<evidence type="ECO:0000313" key="7">
    <source>
        <dbReference type="Proteomes" id="UP000199527"/>
    </source>
</evidence>
<dbReference type="Pfam" id="PF04715">
    <property type="entry name" value="Anth_synt_I_N"/>
    <property type="match status" value="1"/>
</dbReference>
<dbReference type="SUPFAM" id="SSF56322">
    <property type="entry name" value="ADC synthase"/>
    <property type="match status" value="1"/>
</dbReference>
<proteinExistence type="predicted"/>